<dbReference type="InterPro" id="IPR005546">
    <property type="entry name" value="Autotransporte_beta"/>
</dbReference>
<gene>
    <name evidence="2" type="ORF">H8J70_05480</name>
</gene>
<comment type="caution">
    <text evidence="2">The sequence shown here is derived from an EMBL/GenBank/DDBJ whole genome shotgun (WGS) entry which is preliminary data.</text>
</comment>
<dbReference type="Proteomes" id="UP000606870">
    <property type="component" value="Unassembled WGS sequence"/>
</dbReference>
<organism evidence="2 3">
    <name type="scientific">Megasphaera hominis</name>
    <dbReference type="NCBI Taxonomy" id="159836"/>
    <lineage>
        <taxon>Bacteria</taxon>
        <taxon>Bacillati</taxon>
        <taxon>Bacillota</taxon>
        <taxon>Negativicutes</taxon>
        <taxon>Veillonellales</taxon>
        <taxon>Veillonellaceae</taxon>
        <taxon>Megasphaera</taxon>
    </lineage>
</organism>
<reference evidence="2 3" key="1">
    <citation type="submission" date="2020-08" db="EMBL/GenBank/DDBJ databases">
        <authorList>
            <person name="Liu C."/>
            <person name="Sun Q."/>
        </authorList>
    </citation>
    <scope>NUCLEOTIDE SEQUENCE [LARGE SCALE GENOMIC DNA]</scope>
    <source>
        <strain evidence="2 3">NSJ-59</strain>
    </source>
</reference>
<proteinExistence type="predicted"/>
<dbReference type="PROSITE" id="PS51208">
    <property type="entry name" value="AUTOTRANSPORTER"/>
    <property type="match status" value="1"/>
</dbReference>
<name>A0ABR6VHC2_9FIRM</name>
<dbReference type="InterPro" id="IPR036709">
    <property type="entry name" value="Autotransporte_beta_dom_sf"/>
</dbReference>
<keyword evidence="3" id="KW-1185">Reference proteome</keyword>
<sequence length="1802" mass="186045">MELTNVNVAASVNGGYAFRALVGLSSTNRNKVTIEDSTVTGNVNGIYGGLMRLTDLPEGATTTANADGTTTVSYTENNKVITYTLPAAANTGANHNIVTLTNVEHSLDGGNSDLSVYGGDASDSFQSSLNTSTPLTVDDNQVIISSTLTTPTDYQWVYGGNAKDGNADRNSVSITGTITDTGNNISVTDVSGGYAKGSGNRLITAERNEVYLKSVTLPSIISNTIYVGRAEPARIAGGYVEKGLAGLSGASKNTVTIEDSVIVPVNAYKYYNVSMGERLYGGYMTVADTVPSGITTTTNADGTTTVTYTIDGNTYTLPGALSAGANENTITLTNLANTDKYGANVYVGLAKYDSSNNKVYSPLTANGNQVTISSDLDEVTAYETVYGGSVDEGNAAGNNVSITGSLLKTPDSNGSIFNTTVEVVIGGNHDYGAEKLGNAEGNTVYLENVQAAAVYGGKAQGLSVNGASGNTVTLKNSIISQDGSNDRDSGVVFGGYLSIPLYENYYAIPSISSDAAAKTTTVIDSNRTYIVADAENAGAKGNTVDVSYDLDTAAMYRQVVGGYTEAGSANTNQVTVSGKQLEAGGTNLTIWSESEVLLSDTWEVGPDSGLPQVPAINVAAAGGIAAYGTANENTLSLTNTTLNNNVYGGLVGITLSGLSYDTDFQPGELFQADGIEANKNQVFLTNASSTGAVYGGYVVPTEYTGIAEAQANENTVQLVQTLDQGTSYGEVLGGAAFYGAANSNKVILQGTEKGTITAESVIGGYTGGTSADSNSVALANAKVSGSVVGGTTVLPTQKSLYNRVTYNGGEDGPVSYFHITEIDTGALSLTAAADQSAQGNTVSLAKVEANGPVLGGLVMQGTAEGNTVTLVNGSAAADVYGGISGVGAAKGNTVTISGSTAKNVYGGAAGLLGTDAGSLRSTLLESLPTVAYTSIEKYSREEGDYVDQGTATLTDVAYVPTVTGSVSSTSGNTVNLLSGTVDAIYGGYAVDSVMDTNTAEPKIKIIYNVDDDVMVDAVTGEVVEASDAMMDIMTAEDLSSTETTYKSGDANDNTVNVDASTVNEGITGGYSQSGAANGNTVTFYSGTVAEGIIGGKSDSSTANGNTVNFYSGTNNTNIVGGQAESDANNNTVNVFGGTVAEGIIGGKSNSGTANSNAVNFTSSTETTSIIGGKAKLDANDNTVNFSGGTVTAGIVSGQSETGTANGNTVNFYSGTNNTNIVGGQAESDANNNTVNFISGTVENGITGGYSQSGTATGNTINFYSGTVDGGITGGYSNSGAANSNILNIYSGTIAGTIAGGQSASGAANDNIVNIYGGTLASGASLYGGVGTTSTGNTLNLYTKGNTVTNLGNFQTLNFYVPADAGAEDTMLTVTGTTSLEGATIQAGIEDSVKLEKGQHIHLIVKEPASQTETSTMSLMSLMSVNTTSDLTTNDLTVSDLTTSDLAKIASLGMMPDKDTVMNSGFVQNKVEIRLLDDHTLVLDIPEDDVPTLSLDTKLFSEDRAAALNLVNNSSDFAATNAYDGALTAWNFDTDTKGDFTPYLVVGGHDLRADTGSYVDTYGLNANLGFVKRTYQKGYTDTFMPFLEYGNGNYTSHLDDGARGDGNQRYIGAGLLARRDLASGIHYEALIHAGRTNGDFHGQIGKHLASYDTSAAYVSAMLGAGKIMKKNNHSMDYYGKVFWTHLGSDSVQMHSDLGTSQYDFDSINSYRIRLGFRWTKDVSPTTSYYAGLAWNYEFGSDAQVRYGTFETPTAGVKGSSGLLELGWQSKIDKDHDWGADIHVTGWAGVQRGFTYSATVSRAF</sequence>
<dbReference type="SUPFAM" id="SSF103515">
    <property type="entry name" value="Autotransporter"/>
    <property type="match status" value="1"/>
</dbReference>
<dbReference type="RefSeq" id="WP_186502854.1">
    <property type="nucleotide sequence ID" value="NZ_JACOGK010000012.1"/>
</dbReference>
<evidence type="ECO:0000259" key="1">
    <source>
        <dbReference type="PROSITE" id="PS51208"/>
    </source>
</evidence>
<accession>A0ABR6VHC2</accession>
<evidence type="ECO:0000313" key="2">
    <source>
        <dbReference type="EMBL" id="MBC3536699.1"/>
    </source>
</evidence>
<evidence type="ECO:0000313" key="3">
    <source>
        <dbReference type="Proteomes" id="UP000606870"/>
    </source>
</evidence>
<dbReference type="EMBL" id="JACOGK010000012">
    <property type="protein sequence ID" value="MBC3536699.1"/>
    <property type="molecule type" value="Genomic_DNA"/>
</dbReference>
<protein>
    <recommendedName>
        <fullName evidence="1">Autotransporter domain-containing protein</fullName>
    </recommendedName>
</protein>
<feature type="domain" description="Autotransporter" evidence="1">
    <location>
        <begin position="1521"/>
        <end position="1802"/>
    </location>
</feature>